<gene>
    <name evidence="2" type="ORF">SPIL2461_LOCUS3959</name>
</gene>
<sequence>MARQGHLHFEGAESMIEEVPLVEAPSRPARKSWWYVAGAGVATLAVVGLAKSMFPSSLTFGKTSGVMSMQEVQHWEDIPGIDKAVNNGALCAGDFTALTANFGEIATVGAAARADCNFEKNVHAILTNPEPKEVLRRAEPQRRLDEAPDRMLPTRKWTQFVPAGAAPAVEKYVKVKGHVEANRNRGFDIAQCVADVTNSAAYIVR</sequence>
<keyword evidence="1" id="KW-0472">Membrane</keyword>
<accession>A0A812L9K5</accession>
<evidence type="ECO:0000313" key="2">
    <source>
        <dbReference type="EMBL" id="CAE7238084.1"/>
    </source>
</evidence>
<reference evidence="2" key="1">
    <citation type="submission" date="2021-02" db="EMBL/GenBank/DDBJ databases">
        <authorList>
            <person name="Dougan E. K."/>
            <person name="Rhodes N."/>
            <person name="Thang M."/>
            <person name="Chan C."/>
        </authorList>
    </citation>
    <scope>NUCLEOTIDE SEQUENCE</scope>
</reference>
<dbReference type="Proteomes" id="UP000649617">
    <property type="component" value="Unassembled WGS sequence"/>
</dbReference>
<proteinExistence type="predicted"/>
<dbReference type="AlphaFoldDB" id="A0A812L9K5"/>
<dbReference type="EMBL" id="CAJNIZ010005019">
    <property type="protein sequence ID" value="CAE7238084.1"/>
    <property type="molecule type" value="Genomic_DNA"/>
</dbReference>
<feature type="non-terminal residue" evidence="2">
    <location>
        <position position="1"/>
    </location>
</feature>
<keyword evidence="3" id="KW-1185">Reference proteome</keyword>
<evidence type="ECO:0000313" key="3">
    <source>
        <dbReference type="Proteomes" id="UP000649617"/>
    </source>
</evidence>
<feature type="transmembrane region" description="Helical" evidence="1">
    <location>
        <begin position="32"/>
        <end position="50"/>
    </location>
</feature>
<comment type="caution">
    <text evidence="2">The sequence shown here is derived from an EMBL/GenBank/DDBJ whole genome shotgun (WGS) entry which is preliminary data.</text>
</comment>
<dbReference type="OrthoDB" id="10327254at2759"/>
<organism evidence="2 3">
    <name type="scientific">Symbiodinium pilosum</name>
    <name type="common">Dinoflagellate</name>
    <dbReference type="NCBI Taxonomy" id="2952"/>
    <lineage>
        <taxon>Eukaryota</taxon>
        <taxon>Sar</taxon>
        <taxon>Alveolata</taxon>
        <taxon>Dinophyceae</taxon>
        <taxon>Suessiales</taxon>
        <taxon>Symbiodiniaceae</taxon>
        <taxon>Symbiodinium</taxon>
    </lineage>
</organism>
<name>A0A812L9K5_SYMPI</name>
<keyword evidence="1" id="KW-1133">Transmembrane helix</keyword>
<protein>
    <submittedName>
        <fullName evidence="2">Uncharacterized protein</fullName>
    </submittedName>
</protein>
<keyword evidence="1" id="KW-0812">Transmembrane</keyword>
<evidence type="ECO:0000256" key="1">
    <source>
        <dbReference type="SAM" id="Phobius"/>
    </source>
</evidence>